<keyword evidence="2" id="KW-1185">Reference proteome</keyword>
<evidence type="ECO:0000313" key="2">
    <source>
        <dbReference type="Proteomes" id="UP001161406"/>
    </source>
</evidence>
<protein>
    <submittedName>
        <fullName evidence="1">Uncharacterized protein</fullName>
    </submittedName>
</protein>
<name>A0ABQ5UKT5_9HYPH</name>
<dbReference type="PRINTS" id="PR00081">
    <property type="entry name" value="GDHRDH"/>
</dbReference>
<sequence>MSNQENIVPTASSIERATRRFAGKTVLISGGTGGQGAAHLRAFAAEGANVVIGDLRDDAGKALAAEIGDQALYTHLDVTSEDDWAAAIAATEERFGPLAILVNNAGIPSPAVLIENGELTTWQRILDVNLTGAYLGIRAAAPSLRRNGGGAIVNIASMAADVGIAYACSRAPVASRKRNSMVRGRHASP</sequence>
<dbReference type="PANTHER" id="PTHR42820:SF1">
    <property type="entry name" value="SHORT-CHAIN DEHYDROGENASE_REDUCTASE FAMILY PROTEIN"/>
    <property type="match status" value="1"/>
</dbReference>
<dbReference type="RefSeq" id="WP_284393876.1">
    <property type="nucleotide sequence ID" value="NZ_BSNG01000003.1"/>
</dbReference>
<gene>
    <name evidence="1" type="ORF">GCM10007913_40130</name>
</gene>
<dbReference type="Proteomes" id="UP001161406">
    <property type="component" value="Unassembled WGS sequence"/>
</dbReference>
<evidence type="ECO:0000313" key="1">
    <source>
        <dbReference type="EMBL" id="GLQ12081.1"/>
    </source>
</evidence>
<dbReference type="Gene3D" id="3.40.50.720">
    <property type="entry name" value="NAD(P)-binding Rossmann-like Domain"/>
    <property type="match status" value="1"/>
</dbReference>
<proteinExistence type="predicted"/>
<dbReference type="PANTHER" id="PTHR42820">
    <property type="entry name" value="SHORT-CHAIN DEHYDROGENASE REDUCTASE"/>
    <property type="match status" value="1"/>
</dbReference>
<dbReference type="InterPro" id="IPR002347">
    <property type="entry name" value="SDR_fam"/>
</dbReference>
<dbReference type="EMBL" id="BSNG01000003">
    <property type="protein sequence ID" value="GLQ12081.1"/>
    <property type="molecule type" value="Genomic_DNA"/>
</dbReference>
<organism evidence="1 2">
    <name type="scientific">Devosia yakushimensis</name>
    <dbReference type="NCBI Taxonomy" id="470028"/>
    <lineage>
        <taxon>Bacteria</taxon>
        <taxon>Pseudomonadati</taxon>
        <taxon>Pseudomonadota</taxon>
        <taxon>Alphaproteobacteria</taxon>
        <taxon>Hyphomicrobiales</taxon>
        <taxon>Devosiaceae</taxon>
        <taxon>Devosia</taxon>
    </lineage>
</organism>
<reference evidence="1" key="2">
    <citation type="submission" date="2023-01" db="EMBL/GenBank/DDBJ databases">
        <title>Draft genome sequence of Devosia yakushimensis strain NBRC 103855.</title>
        <authorList>
            <person name="Sun Q."/>
            <person name="Mori K."/>
        </authorList>
    </citation>
    <scope>NUCLEOTIDE SEQUENCE</scope>
    <source>
        <strain evidence="1">NBRC 103855</strain>
    </source>
</reference>
<reference evidence="1" key="1">
    <citation type="journal article" date="2014" name="Int. J. Syst. Evol. Microbiol.">
        <title>Complete genome of a new Firmicutes species belonging to the dominant human colonic microbiota ('Ruminococcus bicirculans') reveals two chromosomes and a selective capacity to utilize plant glucans.</title>
        <authorList>
            <consortium name="NISC Comparative Sequencing Program"/>
            <person name="Wegmann U."/>
            <person name="Louis P."/>
            <person name="Goesmann A."/>
            <person name="Henrissat B."/>
            <person name="Duncan S.H."/>
            <person name="Flint H.J."/>
        </authorList>
    </citation>
    <scope>NUCLEOTIDE SEQUENCE</scope>
    <source>
        <strain evidence="1">NBRC 103855</strain>
    </source>
</reference>
<accession>A0ABQ5UKT5</accession>
<dbReference type="SUPFAM" id="SSF51735">
    <property type="entry name" value="NAD(P)-binding Rossmann-fold domains"/>
    <property type="match status" value="1"/>
</dbReference>
<dbReference type="Pfam" id="PF00106">
    <property type="entry name" value="adh_short"/>
    <property type="match status" value="1"/>
</dbReference>
<dbReference type="InterPro" id="IPR036291">
    <property type="entry name" value="NAD(P)-bd_dom_sf"/>
</dbReference>
<comment type="caution">
    <text evidence="1">The sequence shown here is derived from an EMBL/GenBank/DDBJ whole genome shotgun (WGS) entry which is preliminary data.</text>
</comment>